<evidence type="ECO:0000256" key="1">
    <source>
        <dbReference type="ARBA" id="ARBA00004141"/>
    </source>
</evidence>
<gene>
    <name evidence="7" type="ordered locus">BMS_2679</name>
</gene>
<protein>
    <submittedName>
        <fullName evidence="7">Membrane protein</fullName>
    </submittedName>
</protein>
<keyword evidence="4 5" id="KW-0472">Membrane</keyword>
<evidence type="ECO:0000256" key="4">
    <source>
        <dbReference type="ARBA" id="ARBA00023136"/>
    </source>
</evidence>
<name>E1WXE1_HALMS</name>
<proteinExistence type="predicted"/>
<dbReference type="Pfam" id="PF06271">
    <property type="entry name" value="RDD"/>
    <property type="match status" value="1"/>
</dbReference>
<evidence type="ECO:0000313" key="7">
    <source>
        <dbReference type="EMBL" id="CBW27458.1"/>
    </source>
</evidence>
<dbReference type="HOGENOM" id="CLU_1358850_0_0_7"/>
<dbReference type="PATRIC" id="fig|862908.3.peg.2557"/>
<dbReference type="OrthoDB" id="5292850at2"/>
<dbReference type="AlphaFoldDB" id="E1WXE1"/>
<dbReference type="GO" id="GO:0016020">
    <property type="term" value="C:membrane"/>
    <property type="evidence" value="ECO:0007669"/>
    <property type="project" value="UniProtKB-SubCell"/>
</dbReference>
<reference evidence="8" key="1">
    <citation type="journal article" date="2013" name="ISME J.">
        <title>A small predatory core genome in the divergent marine Bacteriovorax marinus SJ and the terrestrial Bdellovibrio bacteriovorus.</title>
        <authorList>
            <person name="Crossman L.C."/>
            <person name="Chen H."/>
            <person name="Cerdeno-Tarraga A.M."/>
            <person name="Brooks K."/>
            <person name="Quail M.A."/>
            <person name="Pineiro S.A."/>
            <person name="Hobley L."/>
            <person name="Sockett R.E."/>
            <person name="Bentley S.D."/>
            <person name="Parkhill J."/>
            <person name="Williams H.N."/>
            <person name="Stine O.C."/>
        </authorList>
    </citation>
    <scope>NUCLEOTIDE SEQUENCE [LARGE SCALE GENOMIC DNA]</scope>
    <source>
        <strain evidence="8">ATCC BAA-682 / DSM 15412 / SJ</strain>
    </source>
</reference>
<dbReference type="eggNOG" id="COG1714">
    <property type="taxonomic scope" value="Bacteria"/>
</dbReference>
<dbReference type="EMBL" id="FQ312005">
    <property type="protein sequence ID" value="CBW27458.1"/>
    <property type="molecule type" value="Genomic_DNA"/>
</dbReference>
<evidence type="ECO:0000313" key="8">
    <source>
        <dbReference type="Proteomes" id="UP000008963"/>
    </source>
</evidence>
<feature type="domain" description="RDD" evidence="6">
    <location>
        <begin position="23"/>
        <end position="157"/>
    </location>
</feature>
<keyword evidence="8" id="KW-1185">Reference proteome</keyword>
<evidence type="ECO:0000256" key="3">
    <source>
        <dbReference type="ARBA" id="ARBA00022989"/>
    </source>
</evidence>
<dbReference type="STRING" id="862908.BMS_2679"/>
<dbReference type="RefSeq" id="WP_014245233.1">
    <property type="nucleotide sequence ID" value="NC_016620.1"/>
</dbReference>
<dbReference type="InterPro" id="IPR010432">
    <property type="entry name" value="RDD"/>
</dbReference>
<organism evidence="7 8">
    <name type="scientific">Halobacteriovorax marinus (strain ATCC BAA-682 / DSM 15412 / SJ)</name>
    <name type="common">Bacteriovorax marinus</name>
    <dbReference type="NCBI Taxonomy" id="862908"/>
    <lineage>
        <taxon>Bacteria</taxon>
        <taxon>Pseudomonadati</taxon>
        <taxon>Bdellovibrionota</taxon>
        <taxon>Bacteriovoracia</taxon>
        <taxon>Bacteriovoracales</taxon>
        <taxon>Halobacteriovoraceae</taxon>
        <taxon>Halobacteriovorax</taxon>
    </lineage>
</organism>
<sequence>MWKNKNNVTHLSSFKNTRKSLLKDRLYAFTMDLFLISIINKAIMFTYVNFVKAFFYQLPLVTRENVADKLSAVNLLNFLVVFCGYFLLSYYLSEGKTPGKIIFNLKVQCPHTHSDQLSLKTSVLRTLGYFITIPTGFTLLLIPYFRRDAKGIPDWLSDSFVMNADEEYLIESLEDTGSAKVTPLFPEDPVAKKISKDRKVS</sequence>
<feature type="transmembrane region" description="Helical" evidence="5">
    <location>
        <begin position="127"/>
        <end position="145"/>
    </location>
</feature>
<evidence type="ECO:0000256" key="5">
    <source>
        <dbReference type="SAM" id="Phobius"/>
    </source>
</evidence>
<comment type="subcellular location">
    <subcellularLocation>
        <location evidence="1">Membrane</location>
        <topology evidence="1">Multi-pass membrane protein</topology>
    </subcellularLocation>
</comment>
<dbReference type="KEGG" id="bmx:BMS_2679"/>
<feature type="transmembrane region" description="Helical" evidence="5">
    <location>
        <begin position="26"/>
        <end position="50"/>
    </location>
</feature>
<keyword evidence="2 5" id="KW-0812">Transmembrane</keyword>
<evidence type="ECO:0000259" key="6">
    <source>
        <dbReference type="Pfam" id="PF06271"/>
    </source>
</evidence>
<feature type="transmembrane region" description="Helical" evidence="5">
    <location>
        <begin position="70"/>
        <end position="92"/>
    </location>
</feature>
<evidence type="ECO:0000256" key="2">
    <source>
        <dbReference type="ARBA" id="ARBA00022692"/>
    </source>
</evidence>
<keyword evidence="3 5" id="KW-1133">Transmembrane helix</keyword>
<accession>E1WXE1</accession>
<dbReference type="Proteomes" id="UP000008963">
    <property type="component" value="Chromosome"/>
</dbReference>